<keyword evidence="6" id="KW-1185">Reference proteome</keyword>
<dbReference type="RefSeq" id="WP_188913014.1">
    <property type="nucleotide sequence ID" value="NZ_BMIQ01000011.1"/>
</dbReference>
<name>A0A917A2H4_9HYPH</name>
<keyword evidence="2" id="KW-0238">DNA-binding</keyword>
<evidence type="ECO:0000256" key="2">
    <source>
        <dbReference type="ARBA" id="ARBA00023125"/>
    </source>
</evidence>
<protein>
    <submittedName>
        <fullName evidence="5">Helix-turn-helix transcriptional regulator</fullName>
    </submittedName>
</protein>
<dbReference type="Proteomes" id="UP000644699">
    <property type="component" value="Unassembled WGS sequence"/>
</dbReference>
<dbReference type="Pfam" id="PF00196">
    <property type="entry name" value="GerE"/>
    <property type="match status" value="1"/>
</dbReference>
<evidence type="ECO:0000313" key="5">
    <source>
        <dbReference type="EMBL" id="GGE22774.1"/>
    </source>
</evidence>
<dbReference type="InterPro" id="IPR000792">
    <property type="entry name" value="Tscrpt_reg_LuxR_C"/>
</dbReference>
<evidence type="ECO:0000256" key="3">
    <source>
        <dbReference type="ARBA" id="ARBA00023163"/>
    </source>
</evidence>
<dbReference type="GO" id="GO:0006355">
    <property type="term" value="P:regulation of DNA-templated transcription"/>
    <property type="evidence" value="ECO:0007669"/>
    <property type="project" value="InterPro"/>
</dbReference>
<dbReference type="SMART" id="SM00421">
    <property type="entry name" value="HTH_LUXR"/>
    <property type="match status" value="1"/>
</dbReference>
<dbReference type="SUPFAM" id="SSF46894">
    <property type="entry name" value="C-terminal effector domain of the bipartite response regulators"/>
    <property type="match status" value="1"/>
</dbReference>
<dbReference type="InterPro" id="IPR036388">
    <property type="entry name" value="WH-like_DNA-bd_sf"/>
</dbReference>
<dbReference type="Gene3D" id="1.10.10.10">
    <property type="entry name" value="Winged helix-like DNA-binding domain superfamily/Winged helix DNA-binding domain"/>
    <property type="match status" value="1"/>
</dbReference>
<dbReference type="GO" id="GO:0003677">
    <property type="term" value="F:DNA binding"/>
    <property type="evidence" value="ECO:0007669"/>
    <property type="project" value="UniProtKB-KW"/>
</dbReference>
<sequence>MGAAAEAGRPAAMAGGAAAGGEWLAEIGAVIARLGEPDLPERLDAALRRLAPFDLSVIFAYPAAGRVLHLHDGLGAHRPGAALAAYLDGAYLLDPFYVACARPVPPGLYRMRDIAPDAFFEGEYVNNWEVHPCISMESGSLSEEIGYVVELPGGLRAVYSLMRSAGQPPFDAAEFERLSGAEPIVREALRRQFPRLAAPEPAAAALAGAAEPVLDRAFATFCAGLLSTRERMVTQMVLRGHSTHSVAALFGIAEGTVKNHRKSIYAKLGIASQQELFSLFLTHVLTERNTAELAA</sequence>
<dbReference type="PRINTS" id="PR00038">
    <property type="entry name" value="HTHLUXR"/>
</dbReference>
<organism evidence="5 6">
    <name type="scientific">Aureimonas endophytica</name>
    <dbReference type="NCBI Taxonomy" id="2027858"/>
    <lineage>
        <taxon>Bacteria</taxon>
        <taxon>Pseudomonadati</taxon>
        <taxon>Pseudomonadota</taxon>
        <taxon>Alphaproteobacteria</taxon>
        <taxon>Hyphomicrobiales</taxon>
        <taxon>Aurantimonadaceae</taxon>
        <taxon>Aureimonas</taxon>
    </lineage>
</organism>
<dbReference type="AlphaFoldDB" id="A0A917A2H4"/>
<dbReference type="CDD" id="cd06170">
    <property type="entry name" value="LuxR_C_like"/>
    <property type="match status" value="1"/>
</dbReference>
<dbReference type="EMBL" id="BMIQ01000011">
    <property type="protein sequence ID" value="GGE22774.1"/>
    <property type="molecule type" value="Genomic_DNA"/>
</dbReference>
<proteinExistence type="predicted"/>
<gene>
    <name evidence="5" type="ORF">GCM10011390_47710</name>
</gene>
<keyword evidence="1" id="KW-0805">Transcription regulation</keyword>
<feature type="domain" description="HTH luxR-type" evidence="4">
    <location>
        <begin position="219"/>
        <end position="284"/>
    </location>
</feature>
<dbReference type="PANTHER" id="PTHR44688">
    <property type="entry name" value="DNA-BINDING TRANSCRIPTIONAL ACTIVATOR DEVR_DOSR"/>
    <property type="match status" value="1"/>
</dbReference>
<evidence type="ECO:0000256" key="1">
    <source>
        <dbReference type="ARBA" id="ARBA00023015"/>
    </source>
</evidence>
<accession>A0A917A2H4</accession>
<dbReference type="PROSITE" id="PS00622">
    <property type="entry name" value="HTH_LUXR_1"/>
    <property type="match status" value="1"/>
</dbReference>
<dbReference type="PANTHER" id="PTHR44688:SF16">
    <property type="entry name" value="DNA-BINDING TRANSCRIPTIONAL ACTIVATOR DEVR_DOSR"/>
    <property type="match status" value="1"/>
</dbReference>
<reference evidence="5" key="1">
    <citation type="journal article" date="2014" name="Int. J. Syst. Evol. Microbiol.">
        <title>Complete genome sequence of Corynebacterium casei LMG S-19264T (=DSM 44701T), isolated from a smear-ripened cheese.</title>
        <authorList>
            <consortium name="US DOE Joint Genome Institute (JGI-PGF)"/>
            <person name="Walter F."/>
            <person name="Albersmeier A."/>
            <person name="Kalinowski J."/>
            <person name="Ruckert C."/>
        </authorList>
    </citation>
    <scope>NUCLEOTIDE SEQUENCE</scope>
    <source>
        <strain evidence="5">CGMCC 1.15367</strain>
    </source>
</reference>
<reference evidence="5" key="2">
    <citation type="submission" date="2020-09" db="EMBL/GenBank/DDBJ databases">
        <authorList>
            <person name="Sun Q."/>
            <person name="Zhou Y."/>
        </authorList>
    </citation>
    <scope>NUCLEOTIDE SEQUENCE</scope>
    <source>
        <strain evidence="5">CGMCC 1.15367</strain>
    </source>
</reference>
<dbReference type="PROSITE" id="PS50043">
    <property type="entry name" value="HTH_LUXR_2"/>
    <property type="match status" value="1"/>
</dbReference>
<dbReference type="InterPro" id="IPR016032">
    <property type="entry name" value="Sig_transdc_resp-reg_C-effctor"/>
</dbReference>
<evidence type="ECO:0000313" key="6">
    <source>
        <dbReference type="Proteomes" id="UP000644699"/>
    </source>
</evidence>
<comment type="caution">
    <text evidence="5">The sequence shown here is derived from an EMBL/GenBank/DDBJ whole genome shotgun (WGS) entry which is preliminary data.</text>
</comment>
<evidence type="ECO:0000259" key="4">
    <source>
        <dbReference type="PROSITE" id="PS50043"/>
    </source>
</evidence>
<keyword evidence="3" id="KW-0804">Transcription</keyword>